<sequence>MAFHIAEQSPEVIFDIAQCGKNEAYLLTWALMLIVADWAHTLPLEIEHMWPAPLSAIKVLFFLNRYNILDIALSYVHTTGASIPKQCKTIFFCASIWLVISIAFAEAIMYMRVFALSGRSKVVLWILGTQFVLVHGGSIILLAVFLVPMKYEPSPLPNLIPCTPVIEDDDILISIFFGIVMLSELLIFAYTLWIGYKKHKGSRRSSGLLRVFYRDGSMYFGALVLASAANLAILFTVLPTCRYMFNIPQRALHSILASRTVLHLKEMSAKRLIEYDSNGRPPPPGAFQRSGSSGKSNEPAVETYVLSEFQAAPAAGQIQTIDSFSYHTQTDDTGGYLSIGDGVGKARSGDDELYGYSRSPASPPPRFEPLRRQRTPEWSDAASGNTNHSATPLQGGLKIFVQRQQTQHV</sequence>
<dbReference type="Proteomes" id="UP000298030">
    <property type="component" value="Unassembled WGS sequence"/>
</dbReference>
<keyword evidence="2" id="KW-1133">Transmembrane helix</keyword>
<dbReference type="Pfam" id="PF20151">
    <property type="entry name" value="DUF6533"/>
    <property type="match status" value="1"/>
</dbReference>
<dbReference type="InterPro" id="IPR045340">
    <property type="entry name" value="DUF6533"/>
</dbReference>
<dbReference type="OrthoDB" id="2645170at2759"/>
<proteinExistence type="predicted"/>
<evidence type="ECO:0000256" key="2">
    <source>
        <dbReference type="SAM" id="Phobius"/>
    </source>
</evidence>
<accession>A0A4Y7SWK9</accession>
<evidence type="ECO:0000313" key="5">
    <source>
        <dbReference type="Proteomes" id="UP000298030"/>
    </source>
</evidence>
<comment type="caution">
    <text evidence="4">The sequence shown here is derived from an EMBL/GenBank/DDBJ whole genome shotgun (WGS) entry which is preliminary data.</text>
</comment>
<feature type="transmembrane region" description="Helical" evidence="2">
    <location>
        <begin position="217"/>
        <end position="238"/>
    </location>
</feature>
<feature type="domain" description="DUF6533" evidence="3">
    <location>
        <begin position="30"/>
        <end position="69"/>
    </location>
</feature>
<feature type="transmembrane region" description="Helical" evidence="2">
    <location>
        <begin position="171"/>
        <end position="196"/>
    </location>
</feature>
<keyword evidence="2" id="KW-0812">Transmembrane</keyword>
<reference evidence="4 5" key="1">
    <citation type="journal article" date="2019" name="Nat. Ecol. Evol.">
        <title>Megaphylogeny resolves global patterns of mushroom evolution.</title>
        <authorList>
            <person name="Varga T."/>
            <person name="Krizsan K."/>
            <person name="Foldi C."/>
            <person name="Dima B."/>
            <person name="Sanchez-Garcia M."/>
            <person name="Sanchez-Ramirez S."/>
            <person name="Szollosi G.J."/>
            <person name="Szarkandi J.G."/>
            <person name="Papp V."/>
            <person name="Albert L."/>
            <person name="Andreopoulos W."/>
            <person name="Angelini C."/>
            <person name="Antonin V."/>
            <person name="Barry K.W."/>
            <person name="Bougher N.L."/>
            <person name="Buchanan P."/>
            <person name="Buyck B."/>
            <person name="Bense V."/>
            <person name="Catcheside P."/>
            <person name="Chovatia M."/>
            <person name="Cooper J."/>
            <person name="Damon W."/>
            <person name="Desjardin D."/>
            <person name="Finy P."/>
            <person name="Geml J."/>
            <person name="Haridas S."/>
            <person name="Hughes K."/>
            <person name="Justo A."/>
            <person name="Karasinski D."/>
            <person name="Kautmanova I."/>
            <person name="Kiss B."/>
            <person name="Kocsube S."/>
            <person name="Kotiranta H."/>
            <person name="LaButti K.M."/>
            <person name="Lechner B.E."/>
            <person name="Liimatainen K."/>
            <person name="Lipzen A."/>
            <person name="Lukacs Z."/>
            <person name="Mihaltcheva S."/>
            <person name="Morgado L.N."/>
            <person name="Niskanen T."/>
            <person name="Noordeloos M.E."/>
            <person name="Ohm R.A."/>
            <person name="Ortiz-Santana B."/>
            <person name="Ovrebo C."/>
            <person name="Racz N."/>
            <person name="Riley R."/>
            <person name="Savchenko A."/>
            <person name="Shiryaev A."/>
            <person name="Soop K."/>
            <person name="Spirin V."/>
            <person name="Szebenyi C."/>
            <person name="Tomsovsky M."/>
            <person name="Tulloss R.E."/>
            <person name="Uehling J."/>
            <person name="Grigoriev I.V."/>
            <person name="Vagvolgyi C."/>
            <person name="Papp T."/>
            <person name="Martin F.M."/>
            <person name="Miettinen O."/>
            <person name="Hibbett D.S."/>
            <person name="Nagy L.G."/>
        </authorList>
    </citation>
    <scope>NUCLEOTIDE SEQUENCE [LARGE SCALE GENOMIC DNA]</scope>
    <source>
        <strain evidence="4 5">FP101781</strain>
    </source>
</reference>
<keyword evidence="5" id="KW-1185">Reference proteome</keyword>
<evidence type="ECO:0000259" key="3">
    <source>
        <dbReference type="Pfam" id="PF20151"/>
    </source>
</evidence>
<feature type="transmembrane region" description="Helical" evidence="2">
    <location>
        <begin position="89"/>
        <end position="110"/>
    </location>
</feature>
<feature type="transmembrane region" description="Helical" evidence="2">
    <location>
        <begin position="122"/>
        <end position="151"/>
    </location>
</feature>
<feature type="region of interest" description="Disordered" evidence="1">
    <location>
        <begin position="350"/>
        <end position="395"/>
    </location>
</feature>
<name>A0A4Y7SWK9_COPMI</name>
<evidence type="ECO:0000256" key="1">
    <source>
        <dbReference type="SAM" id="MobiDB-lite"/>
    </source>
</evidence>
<dbReference type="AlphaFoldDB" id="A0A4Y7SWK9"/>
<protein>
    <recommendedName>
        <fullName evidence="3">DUF6533 domain-containing protein</fullName>
    </recommendedName>
</protein>
<gene>
    <name evidence="4" type="ORF">FA13DRAFT_1737664</name>
</gene>
<feature type="region of interest" description="Disordered" evidence="1">
    <location>
        <begin position="274"/>
        <end position="298"/>
    </location>
</feature>
<keyword evidence="2" id="KW-0472">Membrane</keyword>
<feature type="compositionally biased region" description="Basic and acidic residues" evidence="1">
    <location>
        <begin position="368"/>
        <end position="377"/>
    </location>
</feature>
<dbReference type="EMBL" id="QPFP01000050">
    <property type="protein sequence ID" value="TEB26256.1"/>
    <property type="molecule type" value="Genomic_DNA"/>
</dbReference>
<organism evidence="4 5">
    <name type="scientific">Coprinellus micaceus</name>
    <name type="common">Glistening ink-cap mushroom</name>
    <name type="synonym">Coprinus micaceus</name>
    <dbReference type="NCBI Taxonomy" id="71717"/>
    <lineage>
        <taxon>Eukaryota</taxon>
        <taxon>Fungi</taxon>
        <taxon>Dikarya</taxon>
        <taxon>Basidiomycota</taxon>
        <taxon>Agaricomycotina</taxon>
        <taxon>Agaricomycetes</taxon>
        <taxon>Agaricomycetidae</taxon>
        <taxon>Agaricales</taxon>
        <taxon>Agaricineae</taxon>
        <taxon>Psathyrellaceae</taxon>
        <taxon>Coprinellus</taxon>
    </lineage>
</organism>
<evidence type="ECO:0000313" key="4">
    <source>
        <dbReference type="EMBL" id="TEB26256.1"/>
    </source>
</evidence>
<feature type="compositionally biased region" description="Polar residues" evidence="1">
    <location>
        <begin position="382"/>
        <end position="392"/>
    </location>
</feature>